<evidence type="ECO:0000256" key="2">
    <source>
        <dbReference type="ARBA" id="ARBA00022741"/>
    </source>
</evidence>
<dbReference type="Gene3D" id="3.40.50.300">
    <property type="entry name" value="P-loop containing nucleotide triphosphate hydrolases"/>
    <property type="match status" value="1"/>
</dbReference>
<keyword evidence="3 6" id="KW-0067">ATP-binding</keyword>
<dbReference type="PROSITE" id="PS50893">
    <property type="entry name" value="ABC_TRANSPORTER_2"/>
    <property type="match status" value="1"/>
</dbReference>
<sequence>MIRLQRLSGGYDKDRPIVQDISLQVEKGTFFALLGPNGSGKSTLFKLMTGVLKASAGDIELNGAPLQSYSSVERARLIAVLAQEEQVAFDFTVEEIVMLGRYPHQKGLLKTASRQDIEAVEEAMRTTNVLHYRFRSFRELSGGEKQRVLLAKALAQEPTLLLLDEPTNHLDVRHTYEMLDLLREKQRRDSLTVVAILHDLNVAALYADQVALLREGKIVEQGDVSVLRDGASIGRVYGVRAIAQYHPLIPKPQWFMTPKPDDREPKRAPFRESFRLEQNERLIHIAFDHPLRTISNGVNGEGLQWIRHFCNFHVDKHYSCKDPLADIRHWMEELDIPFEQAVGMMTAVHLKHMAVVEDEAGPYQVMAVVTAGAGNAVDISSDLAPEPFIIPGTINTMVFADAHLTDGALVNAALTVTEAKVKALHDMNVRDPRSQSMATGTSTDSLLIAATQLGEPTPYAGSGTVIGKLLGRAVYRATRMALEKTRR</sequence>
<dbReference type="InterPro" id="IPR003439">
    <property type="entry name" value="ABC_transporter-like_ATP-bd"/>
</dbReference>
<accession>A0A8J4M1D5</accession>
<proteinExistence type="predicted"/>
<evidence type="ECO:0000256" key="4">
    <source>
        <dbReference type="ARBA" id="ARBA00022967"/>
    </source>
</evidence>
<dbReference type="GO" id="GO:0005524">
    <property type="term" value="F:ATP binding"/>
    <property type="evidence" value="ECO:0007669"/>
    <property type="project" value="UniProtKB-KW"/>
</dbReference>
<protein>
    <submittedName>
        <fullName evidence="6">Putative ABC transporter ATP-binding protein YvrA</fullName>
    </submittedName>
</protein>
<reference evidence="6" key="1">
    <citation type="submission" date="2021-04" db="EMBL/GenBank/DDBJ databases">
        <title>Draft genome sequence of Xylanibacillus composti strain K13.</title>
        <authorList>
            <person name="Uke A."/>
            <person name="Chhe C."/>
            <person name="Baramee S."/>
            <person name="Kosugi A."/>
        </authorList>
    </citation>
    <scope>NUCLEOTIDE SEQUENCE</scope>
    <source>
        <strain evidence="6">K13</strain>
    </source>
</reference>
<keyword evidence="1" id="KW-0813">Transport</keyword>
<keyword evidence="2" id="KW-0547">Nucleotide-binding</keyword>
<dbReference type="InterPro" id="IPR017871">
    <property type="entry name" value="ABC_transporter-like_CS"/>
</dbReference>
<dbReference type="Pfam" id="PF01955">
    <property type="entry name" value="CbiZ"/>
    <property type="match status" value="1"/>
</dbReference>
<keyword evidence="7" id="KW-1185">Reference proteome</keyword>
<dbReference type="EMBL" id="BOVK01000006">
    <property type="protein sequence ID" value="GIQ67732.1"/>
    <property type="molecule type" value="Genomic_DNA"/>
</dbReference>
<evidence type="ECO:0000313" key="6">
    <source>
        <dbReference type="EMBL" id="GIQ67732.1"/>
    </source>
</evidence>
<evidence type="ECO:0000259" key="5">
    <source>
        <dbReference type="PROSITE" id="PS50893"/>
    </source>
</evidence>
<comment type="caution">
    <text evidence="6">The sequence shown here is derived from an EMBL/GenBank/DDBJ whole genome shotgun (WGS) entry which is preliminary data.</text>
</comment>
<dbReference type="PROSITE" id="PS00211">
    <property type="entry name" value="ABC_TRANSPORTER_1"/>
    <property type="match status" value="1"/>
</dbReference>
<dbReference type="AlphaFoldDB" id="A0A8J4M1D5"/>
<dbReference type="Proteomes" id="UP000677918">
    <property type="component" value="Unassembled WGS sequence"/>
</dbReference>
<dbReference type="InterPro" id="IPR027417">
    <property type="entry name" value="P-loop_NTPase"/>
</dbReference>
<feature type="domain" description="ABC transporter" evidence="5">
    <location>
        <begin position="2"/>
        <end position="240"/>
    </location>
</feature>
<keyword evidence="4" id="KW-1278">Translocase</keyword>
<organism evidence="6 7">
    <name type="scientific">Xylanibacillus composti</name>
    <dbReference type="NCBI Taxonomy" id="1572762"/>
    <lineage>
        <taxon>Bacteria</taxon>
        <taxon>Bacillati</taxon>
        <taxon>Bacillota</taxon>
        <taxon>Bacilli</taxon>
        <taxon>Bacillales</taxon>
        <taxon>Paenibacillaceae</taxon>
        <taxon>Xylanibacillus</taxon>
    </lineage>
</organism>
<dbReference type="SMART" id="SM00382">
    <property type="entry name" value="AAA"/>
    <property type="match status" value="1"/>
</dbReference>
<evidence type="ECO:0000256" key="3">
    <source>
        <dbReference type="ARBA" id="ARBA00022840"/>
    </source>
</evidence>
<dbReference type="SUPFAM" id="SSF52540">
    <property type="entry name" value="P-loop containing nucleoside triphosphate hydrolases"/>
    <property type="match status" value="1"/>
</dbReference>
<evidence type="ECO:0000256" key="1">
    <source>
        <dbReference type="ARBA" id="ARBA00022448"/>
    </source>
</evidence>
<dbReference type="FunFam" id="3.40.50.300:FF:000134">
    <property type="entry name" value="Iron-enterobactin ABC transporter ATP-binding protein"/>
    <property type="match status" value="1"/>
</dbReference>
<dbReference type="InterPro" id="IPR002808">
    <property type="entry name" value="AdoCbi_amidolase"/>
</dbReference>
<dbReference type="PANTHER" id="PTHR42794">
    <property type="entry name" value="HEMIN IMPORT ATP-BINDING PROTEIN HMUV"/>
    <property type="match status" value="1"/>
</dbReference>
<dbReference type="Pfam" id="PF00005">
    <property type="entry name" value="ABC_tran"/>
    <property type="match status" value="1"/>
</dbReference>
<evidence type="ECO:0000313" key="7">
    <source>
        <dbReference type="Proteomes" id="UP000677918"/>
    </source>
</evidence>
<gene>
    <name evidence="6" type="primary">yvrA</name>
    <name evidence="6" type="ORF">XYCOK13_05560</name>
</gene>
<dbReference type="PANTHER" id="PTHR42794:SF1">
    <property type="entry name" value="HEMIN IMPORT ATP-BINDING PROTEIN HMUV"/>
    <property type="match status" value="1"/>
</dbReference>
<dbReference type="RefSeq" id="WP_213410362.1">
    <property type="nucleotide sequence ID" value="NZ_BOVK01000006.1"/>
</dbReference>
<name>A0A8J4M1D5_9BACL</name>
<dbReference type="GO" id="GO:0016887">
    <property type="term" value="F:ATP hydrolysis activity"/>
    <property type="evidence" value="ECO:0007669"/>
    <property type="project" value="InterPro"/>
</dbReference>
<dbReference type="InterPro" id="IPR003593">
    <property type="entry name" value="AAA+_ATPase"/>
</dbReference>
<dbReference type="CDD" id="cd03214">
    <property type="entry name" value="ABC_Iron-Siderophores_B12_Hemin"/>
    <property type="match status" value="1"/>
</dbReference>